<evidence type="ECO:0000313" key="7">
    <source>
        <dbReference type="Proteomes" id="UP001555786"/>
    </source>
</evidence>
<proteinExistence type="predicted"/>
<comment type="caution">
    <text evidence="6">The sequence shown here is derived from an EMBL/GenBank/DDBJ whole genome shotgun (WGS) entry which is preliminary data.</text>
</comment>
<reference evidence="6 7" key="1">
    <citation type="submission" date="2024-07" db="EMBL/GenBank/DDBJ databases">
        <title>Description of Labrys sedimenti sp. nov., isolated from a diclofenac-degrading enrichment culture.</title>
        <authorList>
            <person name="Tancsics A."/>
            <person name="Csepanyi A."/>
        </authorList>
    </citation>
    <scope>NUCLEOTIDE SEQUENCE [LARGE SCALE GENOMIC DNA]</scope>
    <source>
        <strain evidence="6 7">LMG 23578</strain>
    </source>
</reference>
<accession>A0ABV3PUB1</accession>
<evidence type="ECO:0000313" key="6">
    <source>
        <dbReference type="EMBL" id="MEW9309254.1"/>
    </source>
</evidence>
<dbReference type="InterPro" id="IPR014757">
    <property type="entry name" value="Tscrpt_reg_IclR_C"/>
</dbReference>
<dbReference type="PANTHER" id="PTHR30136:SF24">
    <property type="entry name" value="HTH-TYPE TRANSCRIPTIONAL REPRESSOR ALLR"/>
    <property type="match status" value="1"/>
</dbReference>
<feature type="domain" description="HTH iclR-type" evidence="4">
    <location>
        <begin position="1"/>
        <end position="63"/>
    </location>
</feature>
<dbReference type="RefSeq" id="WP_311943993.1">
    <property type="nucleotide sequence ID" value="NZ_JAVSCS010000043.1"/>
</dbReference>
<dbReference type="InterPro" id="IPR050707">
    <property type="entry name" value="HTH_MetabolicPath_Reg"/>
</dbReference>
<dbReference type="InterPro" id="IPR029016">
    <property type="entry name" value="GAF-like_dom_sf"/>
</dbReference>
<keyword evidence="3" id="KW-0804">Transcription</keyword>
<keyword evidence="1" id="KW-0805">Transcription regulation</keyword>
<dbReference type="EMBL" id="JBFNQD010000013">
    <property type="protein sequence ID" value="MEW9309254.1"/>
    <property type="molecule type" value="Genomic_DNA"/>
</dbReference>
<dbReference type="InterPro" id="IPR036388">
    <property type="entry name" value="WH-like_DNA-bd_sf"/>
</dbReference>
<dbReference type="SUPFAM" id="SSF55781">
    <property type="entry name" value="GAF domain-like"/>
    <property type="match status" value="1"/>
</dbReference>
<gene>
    <name evidence="6" type="ORF">ABXS05_27140</name>
</gene>
<dbReference type="Pfam" id="PF09339">
    <property type="entry name" value="HTH_IclR"/>
    <property type="match status" value="1"/>
</dbReference>
<dbReference type="Gene3D" id="3.30.450.40">
    <property type="match status" value="1"/>
</dbReference>
<evidence type="ECO:0000256" key="1">
    <source>
        <dbReference type="ARBA" id="ARBA00023015"/>
    </source>
</evidence>
<dbReference type="PANTHER" id="PTHR30136">
    <property type="entry name" value="HELIX-TURN-HELIX TRANSCRIPTIONAL REGULATOR, ICLR FAMILY"/>
    <property type="match status" value="1"/>
</dbReference>
<dbReference type="PROSITE" id="PS51078">
    <property type="entry name" value="ICLR_ED"/>
    <property type="match status" value="1"/>
</dbReference>
<dbReference type="Proteomes" id="UP001555786">
    <property type="component" value="Unassembled WGS sequence"/>
</dbReference>
<keyword evidence="2" id="KW-0238">DNA-binding</keyword>
<keyword evidence="7" id="KW-1185">Reference proteome</keyword>
<name>A0ABV3PUB1_9HYPH</name>
<dbReference type="InterPro" id="IPR005471">
    <property type="entry name" value="Tscrpt_reg_IclR_N"/>
</dbReference>
<protein>
    <submittedName>
        <fullName evidence="6">IclR family transcriptional regulator</fullName>
    </submittedName>
</protein>
<dbReference type="SUPFAM" id="SSF46785">
    <property type="entry name" value="Winged helix' DNA-binding domain"/>
    <property type="match status" value="1"/>
</dbReference>
<feature type="domain" description="IclR-ED" evidence="5">
    <location>
        <begin position="64"/>
        <end position="246"/>
    </location>
</feature>
<evidence type="ECO:0000256" key="2">
    <source>
        <dbReference type="ARBA" id="ARBA00023125"/>
    </source>
</evidence>
<evidence type="ECO:0000259" key="5">
    <source>
        <dbReference type="PROSITE" id="PS51078"/>
    </source>
</evidence>
<sequence length="266" mass="28217">MSTIGKALSLLDTVSRLEEEAGLTDIARLCALDKATTRRFLVELTKHGFVEQDPVTRKYRIGAAPVRLARIREARYPFPRIALPHIKALAEASAETVHLSEFSGGQLATIHVEDSPRAHRVIVDVGGILPLHATASGLAFLAFCPAGEIEAALASPLERFTEHTITDPARIGELLGETRARGFSIGHQGFEIGVVSVAAPILAPNGHPIGCIAIAAPTVRVGKTALQALGAEAVATAETISEKYYGLERPAEANTRLGTARLGRTA</sequence>
<evidence type="ECO:0000256" key="3">
    <source>
        <dbReference type="ARBA" id="ARBA00023163"/>
    </source>
</evidence>
<dbReference type="PROSITE" id="PS51077">
    <property type="entry name" value="HTH_ICLR"/>
    <property type="match status" value="1"/>
</dbReference>
<dbReference type="Pfam" id="PF01614">
    <property type="entry name" value="IclR_C"/>
    <property type="match status" value="1"/>
</dbReference>
<dbReference type="SMART" id="SM00346">
    <property type="entry name" value="HTH_ICLR"/>
    <property type="match status" value="1"/>
</dbReference>
<organism evidence="6 7">
    <name type="scientific">Labrys neptuniae</name>
    <dbReference type="NCBI Taxonomy" id="376174"/>
    <lineage>
        <taxon>Bacteria</taxon>
        <taxon>Pseudomonadati</taxon>
        <taxon>Pseudomonadota</taxon>
        <taxon>Alphaproteobacteria</taxon>
        <taxon>Hyphomicrobiales</taxon>
        <taxon>Xanthobacteraceae</taxon>
        <taxon>Labrys</taxon>
    </lineage>
</organism>
<dbReference type="Gene3D" id="1.10.10.10">
    <property type="entry name" value="Winged helix-like DNA-binding domain superfamily/Winged helix DNA-binding domain"/>
    <property type="match status" value="1"/>
</dbReference>
<dbReference type="InterPro" id="IPR036390">
    <property type="entry name" value="WH_DNA-bd_sf"/>
</dbReference>
<evidence type="ECO:0000259" key="4">
    <source>
        <dbReference type="PROSITE" id="PS51077"/>
    </source>
</evidence>